<reference evidence="2 3" key="1">
    <citation type="submission" date="2019-11" db="EMBL/GenBank/DDBJ databases">
        <authorList>
            <person name="He Y."/>
        </authorList>
    </citation>
    <scope>NUCLEOTIDE SEQUENCE [LARGE SCALE GENOMIC DNA]</scope>
    <source>
        <strain evidence="2 3">SCSIO 58843</strain>
    </source>
</reference>
<feature type="region of interest" description="Disordered" evidence="1">
    <location>
        <begin position="141"/>
        <end position="164"/>
    </location>
</feature>
<sequence length="164" mass="18552">MCDHCGCRQFGPIAELTADHERILDMAWVVAEAADPADPARLATRDQLLHLLDEHVVKEETGLYPELIGTGDLSLEANDRLEEEHRVVRAALVDGSFDRRMYFALAAHIEEEEMELFAGAMFAFDEDEWDRMDAAHHAACDHEHPHDHPHDHVHSHPHAPAHAH</sequence>
<name>A0A5Q2RKL2_9ACTN</name>
<dbReference type="RefSeq" id="WP_153759064.1">
    <property type="nucleotide sequence ID" value="NZ_CP045851.1"/>
</dbReference>
<dbReference type="Proteomes" id="UP000334019">
    <property type="component" value="Chromosome"/>
</dbReference>
<evidence type="ECO:0000256" key="1">
    <source>
        <dbReference type="SAM" id="MobiDB-lite"/>
    </source>
</evidence>
<feature type="compositionally biased region" description="Basic and acidic residues" evidence="1">
    <location>
        <begin position="141"/>
        <end position="154"/>
    </location>
</feature>
<dbReference type="Gene3D" id="1.20.120.520">
    <property type="entry name" value="nmb1532 protein domain like"/>
    <property type="match status" value="1"/>
</dbReference>
<dbReference type="KEGG" id="atq:GH723_07445"/>
<proteinExistence type="predicted"/>
<accession>A0A5Q2RKL2</accession>
<evidence type="ECO:0000313" key="3">
    <source>
        <dbReference type="Proteomes" id="UP000334019"/>
    </source>
</evidence>
<evidence type="ECO:0008006" key="4">
    <source>
        <dbReference type="Google" id="ProtNLM"/>
    </source>
</evidence>
<gene>
    <name evidence="2" type="ORF">GH723_07445</name>
</gene>
<dbReference type="EMBL" id="CP045851">
    <property type="protein sequence ID" value="QGG94956.1"/>
    <property type="molecule type" value="Genomic_DNA"/>
</dbReference>
<protein>
    <recommendedName>
        <fullName evidence="4">Hemerythrin domain-containing protein</fullName>
    </recommendedName>
</protein>
<keyword evidence="3" id="KW-1185">Reference proteome</keyword>
<organism evidence="2 3">
    <name type="scientific">Actinomarinicola tropica</name>
    <dbReference type="NCBI Taxonomy" id="2789776"/>
    <lineage>
        <taxon>Bacteria</taxon>
        <taxon>Bacillati</taxon>
        <taxon>Actinomycetota</taxon>
        <taxon>Acidimicrobiia</taxon>
        <taxon>Acidimicrobiales</taxon>
        <taxon>Iamiaceae</taxon>
        <taxon>Actinomarinicola</taxon>
    </lineage>
</organism>
<evidence type="ECO:0000313" key="2">
    <source>
        <dbReference type="EMBL" id="QGG94956.1"/>
    </source>
</evidence>
<feature type="compositionally biased region" description="Basic residues" evidence="1">
    <location>
        <begin position="155"/>
        <end position="164"/>
    </location>
</feature>
<dbReference type="AlphaFoldDB" id="A0A5Q2RKL2"/>